<reference evidence="1 2" key="1">
    <citation type="submission" date="2017-09" db="EMBL/GenBank/DDBJ databases">
        <authorList>
            <person name="Lee N."/>
            <person name="Cho B.-K."/>
        </authorList>
    </citation>
    <scope>NUCLEOTIDE SEQUENCE [LARGE SCALE GENOMIC DNA]</scope>
    <source>
        <strain evidence="1 2">ATCC 12769</strain>
    </source>
</reference>
<keyword evidence="2" id="KW-1185">Reference proteome</keyword>
<dbReference type="Proteomes" id="UP000326178">
    <property type="component" value="Chromosome"/>
</dbReference>
<dbReference type="KEGG" id="snk:CP967_18775"/>
<dbReference type="RefSeq" id="WP_150489071.1">
    <property type="nucleotide sequence ID" value="NZ_BMUV01000028.1"/>
</dbReference>
<dbReference type="EMBL" id="CP023702">
    <property type="protein sequence ID" value="QEU73764.1"/>
    <property type="molecule type" value="Genomic_DNA"/>
</dbReference>
<gene>
    <name evidence="1" type="ORF">CP967_18775</name>
</gene>
<organism evidence="1 2">
    <name type="scientific">Streptomyces nitrosporeus</name>
    <dbReference type="NCBI Taxonomy" id="28894"/>
    <lineage>
        <taxon>Bacteria</taxon>
        <taxon>Bacillati</taxon>
        <taxon>Actinomycetota</taxon>
        <taxon>Actinomycetes</taxon>
        <taxon>Kitasatosporales</taxon>
        <taxon>Streptomycetaceae</taxon>
        <taxon>Streptomyces</taxon>
    </lineage>
</organism>
<dbReference type="AlphaFoldDB" id="A0A5J6FE26"/>
<dbReference type="OrthoDB" id="5182771at2"/>
<accession>A0A5J6FE26</accession>
<proteinExistence type="predicted"/>
<name>A0A5J6FE26_9ACTN</name>
<evidence type="ECO:0000313" key="2">
    <source>
        <dbReference type="Proteomes" id="UP000326178"/>
    </source>
</evidence>
<sequence length="479" mass="48471">MSRTVLPGAADQAAWTVADAATRRLAEATVETLCTQKTVERLVHRYVNIGNAQRAGHLFEVQHALSFNQNAIRAGASVRAVVTEWAEGGSQTAPADLWLVDRGRLVGQAQAKLMDSVPKTAHQVAQPHYEGMTRLVAGDRVAAVDSLLERRLTMSPEGVRFADYADAHAHLKDRLKYGDVASDPIDLADAHRSALDPMRWARGEAVRAAGRETAAVAGTAAAAGGLVAGAVSAAGQLARVRAGETSAASAALTAAASAARAAARSGAVAGLGSVIRTASRAGRLPAVLGGGDLAFATAGAAYAVAEAGVALALGRIDAGEFAACSAEATLRTALGWACGAVTQTVIPVPVVGALVGGLVGQAAGTLIVQGLQAALVAVRGTGAPGAQLLERELLTASLTSGLLGSAAAGLGPATRASAVVLPGLKDVRQRLAGTDPAAALSGLAALTAEEASRPIFLTPEEFDTWMASEDAPLVLDPNW</sequence>
<evidence type="ECO:0000313" key="1">
    <source>
        <dbReference type="EMBL" id="QEU73764.1"/>
    </source>
</evidence>
<protein>
    <submittedName>
        <fullName evidence="1">Uncharacterized protein</fullName>
    </submittedName>
</protein>